<proteinExistence type="predicted"/>
<feature type="domain" description="YqaJ viral recombinase" evidence="2">
    <location>
        <begin position="8"/>
        <end position="136"/>
    </location>
</feature>
<dbReference type="Pfam" id="PF09588">
    <property type="entry name" value="YqaJ"/>
    <property type="match status" value="1"/>
</dbReference>
<evidence type="ECO:0000259" key="2">
    <source>
        <dbReference type="Pfam" id="PF09588"/>
    </source>
</evidence>
<keyword evidence="1" id="KW-0175">Coiled coil</keyword>
<organism evidence="3">
    <name type="scientific">uncultured Caudovirales phage</name>
    <dbReference type="NCBI Taxonomy" id="2100421"/>
    <lineage>
        <taxon>Viruses</taxon>
        <taxon>Duplodnaviria</taxon>
        <taxon>Heunggongvirae</taxon>
        <taxon>Uroviricota</taxon>
        <taxon>Caudoviricetes</taxon>
        <taxon>Peduoviridae</taxon>
        <taxon>Maltschvirus</taxon>
        <taxon>Maltschvirus maltsch</taxon>
    </lineage>
</organism>
<dbReference type="GO" id="GO:0004519">
    <property type="term" value="F:endonuclease activity"/>
    <property type="evidence" value="ECO:0007669"/>
    <property type="project" value="UniProtKB-KW"/>
</dbReference>
<evidence type="ECO:0000313" key="3">
    <source>
        <dbReference type="EMBL" id="CAB4157537.1"/>
    </source>
</evidence>
<protein>
    <submittedName>
        <fullName evidence="3">COG5377 Phage-related protein, predicted endonuclease</fullName>
    </submittedName>
</protein>
<accession>A0A6J5NFH2</accession>
<dbReference type="NCBIfam" id="TIGR03033">
    <property type="entry name" value="phage_rel_nuc"/>
    <property type="match status" value="1"/>
</dbReference>
<dbReference type="PANTHER" id="PTHR46609">
    <property type="entry name" value="EXONUCLEASE, PHAGE-TYPE/RECB, C-TERMINAL DOMAIN-CONTAINING PROTEIN"/>
    <property type="match status" value="1"/>
</dbReference>
<keyword evidence="3" id="KW-0540">Nuclease</keyword>
<keyword evidence="3" id="KW-0255">Endonuclease</keyword>
<dbReference type="InterPro" id="IPR011604">
    <property type="entry name" value="PDDEXK-like_dom_sf"/>
</dbReference>
<dbReference type="PANTHER" id="PTHR46609:SF6">
    <property type="entry name" value="EXONUCLEASE, PHAGE-TYPE_RECB, C-TERMINAL DOMAIN-CONTAINING PROTEIN-RELATED"/>
    <property type="match status" value="1"/>
</dbReference>
<reference evidence="3" key="1">
    <citation type="submission" date="2020-04" db="EMBL/GenBank/DDBJ databases">
        <authorList>
            <person name="Chiriac C."/>
            <person name="Salcher M."/>
            <person name="Ghai R."/>
            <person name="Kavagutti S V."/>
        </authorList>
    </citation>
    <scope>NUCLEOTIDE SEQUENCE</scope>
</reference>
<dbReference type="InterPro" id="IPR019080">
    <property type="entry name" value="YqaJ_viral_recombinase"/>
</dbReference>
<name>A0A6J5NFH2_9CAUD</name>
<keyword evidence="3" id="KW-0378">Hydrolase</keyword>
<gene>
    <name evidence="3" type="ORF">UFOVP683_30</name>
</gene>
<dbReference type="InterPro" id="IPR011335">
    <property type="entry name" value="Restrct_endonuc-II-like"/>
</dbReference>
<evidence type="ECO:0000256" key="1">
    <source>
        <dbReference type="SAM" id="Coils"/>
    </source>
</evidence>
<dbReference type="Gene3D" id="3.90.320.10">
    <property type="match status" value="1"/>
</dbReference>
<dbReference type="EMBL" id="LR796653">
    <property type="protein sequence ID" value="CAB4157537.1"/>
    <property type="molecule type" value="Genomic_DNA"/>
</dbReference>
<dbReference type="InterPro" id="IPR017482">
    <property type="entry name" value="Lambda-type_endonuclease"/>
</dbReference>
<dbReference type="SUPFAM" id="SSF52980">
    <property type="entry name" value="Restriction endonuclease-like"/>
    <property type="match status" value="1"/>
</dbReference>
<feature type="coiled-coil region" evidence="1">
    <location>
        <begin position="217"/>
        <end position="248"/>
    </location>
</feature>
<dbReference type="InterPro" id="IPR051703">
    <property type="entry name" value="NF-kappa-B_Signaling_Reg"/>
</dbReference>
<sequence length="299" mass="34386">MENRSKMRGIGGSDAAIVAGISKYKSQYQLWMEKTGKAEPFKGNEATHWGTKLEDVVAEEYTQRTGRKVRRVNMTQYHPEYDFIFGHVDRVSVGDKRIVEIKTSLGKYRSDADWGEAGSDSIPEAYYLQVQHYMAVMQSQVCDVAALVSGDSGAELRIYEIQRDDKLISDLIAMEKKFWEYVESDTPPPVRDTRDLAVKYPKDDDETVIASMEIYELVNRLKEMKSAKKEMDDAEEKIKTEIQKFMEEKAYLVSQSGNKLASWKLQTTERVDTSLLKKELDPAVLRKYTKISESRVFRL</sequence>